<proteinExistence type="inferred from homology"/>
<feature type="transmembrane region" description="Helical" evidence="8">
    <location>
        <begin position="55"/>
        <end position="76"/>
    </location>
</feature>
<evidence type="ECO:0000256" key="6">
    <source>
        <dbReference type="PROSITE-ProRule" id="PRU00284"/>
    </source>
</evidence>
<dbReference type="InterPro" id="IPR004089">
    <property type="entry name" value="MCPsignal_dom"/>
</dbReference>
<keyword evidence="8" id="KW-1133">Transmembrane helix</keyword>
<dbReference type="InterPro" id="IPR029151">
    <property type="entry name" value="Sensor-like_sf"/>
</dbReference>
<dbReference type="Gene3D" id="1.10.287.950">
    <property type="entry name" value="Methyl-accepting chemotaxis protein"/>
    <property type="match status" value="1"/>
</dbReference>
<dbReference type="InterPro" id="IPR004090">
    <property type="entry name" value="Chemotax_Me-accpt_rcpt"/>
</dbReference>
<feature type="domain" description="Methyl-accepting transducer" evidence="9">
    <location>
        <begin position="146"/>
        <end position="403"/>
    </location>
</feature>
<comment type="similarity">
    <text evidence="5">Belongs to the methyl-accepting chemotaxis (MCP) protein family.</text>
</comment>
<evidence type="ECO:0000259" key="10">
    <source>
        <dbReference type="PROSITE" id="PS50192"/>
    </source>
</evidence>
<keyword evidence="8" id="KW-0472">Membrane</keyword>
<dbReference type="PANTHER" id="PTHR32089">
    <property type="entry name" value="METHYL-ACCEPTING CHEMOTAXIS PROTEIN MCPB"/>
    <property type="match status" value="1"/>
</dbReference>
<evidence type="ECO:0000256" key="2">
    <source>
        <dbReference type="ARBA" id="ARBA00022500"/>
    </source>
</evidence>
<dbReference type="OrthoDB" id="9816519at2"/>
<dbReference type="PROSITE" id="PS50111">
    <property type="entry name" value="CHEMOTAXIS_TRANSDUC_2"/>
    <property type="match status" value="1"/>
</dbReference>
<evidence type="ECO:0000313" key="12">
    <source>
        <dbReference type="EMBL" id="OOO65259.1"/>
    </source>
</evidence>
<dbReference type="Proteomes" id="UP000190206">
    <property type="component" value="Unassembled WGS sequence"/>
</dbReference>
<dbReference type="PANTHER" id="PTHR32089:SF114">
    <property type="entry name" value="METHYL-ACCEPTING CHEMOTAXIS PROTEIN MCPB"/>
    <property type="match status" value="1"/>
</dbReference>
<dbReference type="GO" id="GO:0005886">
    <property type="term" value="C:plasma membrane"/>
    <property type="evidence" value="ECO:0007669"/>
    <property type="project" value="UniProtKB-SubCell"/>
</dbReference>
<keyword evidence="2" id="KW-0145">Chemotaxis</keyword>
<dbReference type="Proteomes" id="UP000190256">
    <property type="component" value="Unassembled WGS sequence"/>
</dbReference>
<dbReference type="PROSITE" id="PS50192">
    <property type="entry name" value="T_SNARE"/>
    <property type="match status" value="1"/>
</dbReference>
<protein>
    <submittedName>
        <fullName evidence="12">Methyl-accepting chemotaxis protein</fullName>
    </submittedName>
</protein>
<evidence type="ECO:0000256" key="3">
    <source>
        <dbReference type="ARBA" id="ARBA00022519"/>
    </source>
</evidence>
<keyword evidence="3" id="KW-1003">Cell membrane</keyword>
<evidence type="ECO:0000256" key="1">
    <source>
        <dbReference type="ARBA" id="ARBA00004429"/>
    </source>
</evidence>
<dbReference type="AlphaFoldDB" id="A0A1S9I4L9"/>
<dbReference type="SMART" id="SM00283">
    <property type="entry name" value="MA"/>
    <property type="match status" value="1"/>
</dbReference>
<evidence type="ECO:0000313" key="14">
    <source>
        <dbReference type="Proteomes" id="UP000190256"/>
    </source>
</evidence>
<evidence type="ECO:0000313" key="13">
    <source>
        <dbReference type="Proteomes" id="UP000190206"/>
    </source>
</evidence>
<evidence type="ECO:0000259" key="9">
    <source>
        <dbReference type="PROSITE" id="PS50111"/>
    </source>
</evidence>
<dbReference type="SUPFAM" id="SSF58104">
    <property type="entry name" value="Methyl-accepting chemotaxis protein (MCP) signaling domain"/>
    <property type="match status" value="1"/>
</dbReference>
<evidence type="ECO:0000256" key="4">
    <source>
        <dbReference type="ARBA" id="ARBA00023224"/>
    </source>
</evidence>
<dbReference type="GO" id="GO:0007165">
    <property type="term" value="P:signal transduction"/>
    <property type="evidence" value="ECO:0007669"/>
    <property type="project" value="UniProtKB-KW"/>
</dbReference>
<dbReference type="STRING" id="1962263.BS637_06205"/>
<evidence type="ECO:0000256" key="8">
    <source>
        <dbReference type="SAM" id="Phobius"/>
    </source>
</evidence>
<evidence type="ECO:0000313" key="11">
    <source>
        <dbReference type="EMBL" id="OOO62432.1"/>
    </source>
</evidence>
<dbReference type="GO" id="GO:0006935">
    <property type="term" value="P:chemotaxis"/>
    <property type="evidence" value="ECO:0007669"/>
    <property type="project" value="UniProtKB-KW"/>
</dbReference>
<gene>
    <name evidence="11" type="ORF">BS637_06205</name>
    <name evidence="12" type="ORF">BS638_08970</name>
</gene>
<accession>A0A1S9I4L9</accession>
<organism evidence="12 14">
    <name type="scientific">Clostridium tepidum</name>
    <dbReference type="NCBI Taxonomy" id="1962263"/>
    <lineage>
        <taxon>Bacteria</taxon>
        <taxon>Bacillati</taxon>
        <taxon>Bacillota</taxon>
        <taxon>Clostridia</taxon>
        <taxon>Eubacteriales</taxon>
        <taxon>Clostridiaceae</taxon>
        <taxon>Clostridium</taxon>
    </lineage>
</organism>
<keyword evidence="7" id="KW-0175">Coiled coil</keyword>
<dbReference type="Pfam" id="PF00015">
    <property type="entry name" value="MCPsignal"/>
    <property type="match status" value="1"/>
</dbReference>
<dbReference type="CDD" id="cd12914">
    <property type="entry name" value="PDC1_DGC_like"/>
    <property type="match status" value="1"/>
</dbReference>
<dbReference type="CDD" id="cd11386">
    <property type="entry name" value="MCP_signal"/>
    <property type="match status" value="1"/>
</dbReference>
<dbReference type="PRINTS" id="PR00260">
    <property type="entry name" value="CHEMTRNSDUCR"/>
</dbReference>
<dbReference type="InterPro" id="IPR000727">
    <property type="entry name" value="T_SNARE_dom"/>
</dbReference>
<dbReference type="GO" id="GO:0004888">
    <property type="term" value="F:transmembrane signaling receptor activity"/>
    <property type="evidence" value="ECO:0007669"/>
    <property type="project" value="InterPro"/>
</dbReference>
<reference evidence="12 14" key="1">
    <citation type="submission" date="2016-12" db="EMBL/GenBank/DDBJ databases">
        <title>Clostridium tepidum sp. nov., a close relative of Clostridium sporogenes and Clostridium botulinum Group I.</title>
        <authorList>
            <person name="Dobritsa A.P."/>
            <person name="Kutumbaka K.K."/>
            <person name="Werner K."/>
            <person name="Wiedmann M."/>
            <person name="Asmus A."/>
            <person name="Samadpour M."/>
        </authorList>
    </citation>
    <scope>NUCLEOTIDE SEQUENCE [LARGE SCALE GENOMIC DNA]</scope>
    <source>
        <strain evidence="12 14">IEH 97212</strain>
    </source>
</reference>
<evidence type="ECO:0000256" key="5">
    <source>
        <dbReference type="ARBA" id="ARBA00029447"/>
    </source>
</evidence>
<feature type="coiled-coil region" evidence="7">
    <location>
        <begin position="193"/>
        <end position="251"/>
    </location>
</feature>
<keyword evidence="3" id="KW-0997">Cell inner membrane</keyword>
<keyword evidence="13" id="KW-1185">Reference proteome</keyword>
<dbReference type="RefSeq" id="WP_078023897.1">
    <property type="nucleotide sequence ID" value="NZ_JADPGM010000009.1"/>
</dbReference>
<keyword evidence="8" id="KW-0812">Transmembrane</keyword>
<feature type="domain" description="T-SNARE coiled-coil homology" evidence="10">
    <location>
        <begin position="368"/>
        <end position="430"/>
    </location>
</feature>
<keyword evidence="4 6" id="KW-0807">Transducer</keyword>
<dbReference type="EMBL" id="MRAD01000005">
    <property type="protein sequence ID" value="OOO62432.1"/>
    <property type="molecule type" value="Genomic_DNA"/>
</dbReference>
<dbReference type="EMBL" id="MRAE01000020">
    <property type="protein sequence ID" value="OOO65259.1"/>
    <property type="molecule type" value="Genomic_DNA"/>
</dbReference>
<dbReference type="Gene3D" id="3.30.450.20">
    <property type="entry name" value="PAS domain"/>
    <property type="match status" value="1"/>
</dbReference>
<comment type="subcellular location">
    <subcellularLocation>
        <location evidence="1">Cell inner membrane</location>
        <topology evidence="1">Multi-pass membrane protein</topology>
    </subcellularLocation>
</comment>
<reference evidence="11 13" key="2">
    <citation type="submission" date="2016-12" db="EMBL/GenBank/DDBJ databases">
        <title>Clostridium tepidum sp. nov., a close relative of Clostridium sporogenes and Clostridium botulinum Group I.</title>
        <authorList>
            <person name="Dobritsa A.P."/>
            <person name="Kutumbaka K."/>
            <person name="Werner K."/>
            <person name="Samadpour M."/>
        </authorList>
    </citation>
    <scope>NUCLEOTIDE SEQUENCE [LARGE SCALE GENOMIC DNA]</scope>
    <source>
        <strain evidence="11 13">PE</strain>
    </source>
</reference>
<sequence>MGGLKNKLIRQIAILFNTLILILCATFFIGTRYILKGLVSNDSNLISRFSSSYSKFMAIMFILILAVSYIVVRVFITRAYRAIEEVAEIIYRVSKGEFATRVPEKGALAPIGVSVNAIVRNTKKILSDLMQISQKNRSISKTLRENALDSNQATENIASSVVSVAETATVQADSTTFTRDNTSEMAENSAAIAEKAQNTKNIAEEMVKIIKENQKTFETMVYKIKSTGDVSKKLANSVRRLEKEAEEISKITDVVTEISERTNLLALNAAIEAARAGEHGKGFSVVADEVRKLAEQSSESAGEIRKLIEKITYQIVSITEEAEKQSREVEEDIVYADESKKSFDEIISSTDETYNSVEQIYDLSDMNTTISKEVDQMMETIASGAQQSASMTEEISAAVEEQSASINEITQLINEMNRCTDKIDSELKAFVTNITIQNEQKELVNEGFNILESVIREISSNNLSLDAYSNVCKKYVEENNQFEYIGIIDKEGIMKSANVPITEGNDNFSHRPYFKKAILGEKYASKPYISSVSYNYCIAIAMPLKDSSGNIKAVIMGDVCIEK</sequence>
<dbReference type="SUPFAM" id="SSF103190">
    <property type="entry name" value="Sensory domain-like"/>
    <property type="match status" value="1"/>
</dbReference>
<feature type="transmembrane region" description="Helical" evidence="8">
    <location>
        <begin position="12"/>
        <end position="35"/>
    </location>
</feature>
<evidence type="ECO:0000256" key="7">
    <source>
        <dbReference type="SAM" id="Coils"/>
    </source>
</evidence>
<comment type="caution">
    <text evidence="12">The sequence shown here is derived from an EMBL/GenBank/DDBJ whole genome shotgun (WGS) entry which is preliminary data.</text>
</comment>
<name>A0A1S9I4L9_9CLOT</name>